<evidence type="ECO:0000256" key="1">
    <source>
        <dbReference type="SAM" id="MobiDB-lite"/>
    </source>
</evidence>
<organism evidence="2 3">
    <name type="scientific">Xenopus laevis</name>
    <name type="common">African clawed frog</name>
    <dbReference type="NCBI Taxonomy" id="8355"/>
    <lineage>
        <taxon>Eukaryota</taxon>
        <taxon>Metazoa</taxon>
        <taxon>Chordata</taxon>
        <taxon>Craniata</taxon>
        <taxon>Vertebrata</taxon>
        <taxon>Euteleostomi</taxon>
        <taxon>Amphibia</taxon>
        <taxon>Batrachia</taxon>
        <taxon>Anura</taxon>
        <taxon>Pipoidea</taxon>
        <taxon>Pipidae</taxon>
        <taxon>Xenopodinae</taxon>
        <taxon>Xenopus</taxon>
        <taxon>Xenopus</taxon>
    </lineage>
</organism>
<reference evidence="3" key="1">
    <citation type="journal article" date="2016" name="Nature">
        <title>Genome evolution in the allotetraploid frog Xenopus laevis.</title>
        <authorList>
            <person name="Session A.M."/>
            <person name="Uno Y."/>
            <person name="Kwon T."/>
            <person name="Chapman J.A."/>
            <person name="Toyoda A."/>
            <person name="Takahashi S."/>
            <person name="Fukui A."/>
            <person name="Hikosaka A."/>
            <person name="Suzuki A."/>
            <person name="Kondo M."/>
            <person name="van Heeringen S.J."/>
            <person name="Quigley I."/>
            <person name="Heinz S."/>
            <person name="Ogino H."/>
            <person name="Ochi H."/>
            <person name="Hellsten U."/>
            <person name="Lyons J.B."/>
            <person name="Simakov O."/>
            <person name="Putnam N."/>
            <person name="Stites J."/>
            <person name="Kuroki Y."/>
            <person name="Tanaka T."/>
            <person name="Michiue T."/>
            <person name="Watanabe M."/>
            <person name="Bogdanovic O."/>
            <person name="Lister R."/>
            <person name="Georgiou G."/>
            <person name="Paranjpe S.S."/>
            <person name="van Kruijsbergen I."/>
            <person name="Shu S."/>
            <person name="Carlson J."/>
            <person name="Kinoshita T."/>
            <person name="Ohta Y."/>
            <person name="Mawaribuchi S."/>
            <person name="Jenkins J."/>
            <person name="Grimwood J."/>
            <person name="Schmutz J."/>
            <person name="Mitros T."/>
            <person name="Mozaffari S.V."/>
            <person name="Suzuki Y."/>
            <person name="Haramoto Y."/>
            <person name="Yamamoto T.S."/>
            <person name="Takagi C."/>
            <person name="Heald R."/>
            <person name="Miller K."/>
            <person name="Haudenschild C."/>
            <person name="Kitzman J."/>
            <person name="Nakayama T."/>
            <person name="Izutsu Y."/>
            <person name="Robert J."/>
            <person name="Fortriede J."/>
            <person name="Burns K."/>
            <person name="Lotay V."/>
            <person name="Karimi K."/>
            <person name="Yasuoka Y."/>
            <person name="Dichmann D.S."/>
            <person name="Flajnik M.F."/>
            <person name="Houston D.W."/>
            <person name="Shendure J."/>
            <person name="DuPasquier L."/>
            <person name="Vize P.D."/>
            <person name="Zorn A.M."/>
            <person name="Ito M."/>
            <person name="Marcotte E.M."/>
            <person name="Wallingford J.B."/>
            <person name="Ito Y."/>
            <person name="Asashima M."/>
            <person name="Ueno N."/>
            <person name="Matsuda Y."/>
            <person name="Veenstra G.J."/>
            <person name="Fujiyama A."/>
            <person name="Harland R.M."/>
            <person name="Taira M."/>
            <person name="Rokhsar D.S."/>
        </authorList>
    </citation>
    <scope>NUCLEOTIDE SEQUENCE [LARGE SCALE GENOMIC DNA]</scope>
    <source>
        <strain evidence="3">J</strain>
    </source>
</reference>
<feature type="region of interest" description="Disordered" evidence="1">
    <location>
        <begin position="34"/>
        <end position="86"/>
    </location>
</feature>
<sequence>MPQSLSNMSTKGQIYEPRVLSIGICFHRLSPYTRSGHQMPHSRDPYPFPQYENDDTFQGKQMQRTNGKQSNSLPQKEEPWHRLNSTATLSSDRRAVYYYDPEAPSDSLDFTLKSLYDHHTGLLNDRNETLYQRETLTENHGRILKNRVKEIKVSQEEVPSVKQWVSPQRSNAYSINGAIVSHHTAATNRGYSRKQDGGYYSI</sequence>
<accession>A0A974HXW7</accession>
<evidence type="ECO:0000313" key="2">
    <source>
        <dbReference type="EMBL" id="OCT94517.1"/>
    </source>
</evidence>
<feature type="compositionally biased region" description="Polar residues" evidence="1">
    <location>
        <begin position="56"/>
        <end position="74"/>
    </location>
</feature>
<dbReference type="InterPro" id="IPR022179">
    <property type="entry name" value="CFAP276"/>
</dbReference>
<dbReference type="AlphaFoldDB" id="A0A974HXW7"/>
<protein>
    <submittedName>
        <fullName evidence="2">Uncharacterized protein</fullName>
    </submittedName>
</protein>
<proteinExistence type="predicted"/>
<evidence type="ECO:0000313" key="3">
    <source>
        <dbReference type="Proteomes" id="UP000694892"/>
    </source>
</evidence>
<name>A0A974HXW7_XENLA</name>
<dbReference type="Proteomes" id="UP000694892">
    <property type="component" value="Chromosome 2L"/>
</dbReference>
<dbReference type="Pfam" id="PF12494">
    <property type="entry name" value="DUF3695"/>
    <property type="match status" value="1"/>
</dbReference>
<dbReference type="EMBL" id="CM004468">
    <property type="protein sequence ID" value="OCT94517.1"/>
    <property type="molecule type" value="Genomic_DNA"/>
</dbReference>
<dbReference type="OMA" id="QWINPKK"/>
<gene>
    <name evidence="2" type="ORF">XELAEV_18012190mg</name>
</gene>